<accession>A0ABV8JFB2</accession>
<dbReference type="Pfam" id="PF14029">
    <property type="entry name" value="DUF4244"/>
    <property type="match status" value="1"/>
</dbReference>
<keyword evidence="2" id="KW-0812">Transmembrane</keyword>
<evidence type="ECO:0000313" key="4">
    <source>
        <dbReference type="Proteomes" id="UP001595843"/>
    </source>
</evidence>
<keyword evidence="2" id="KW-1133">Transmembrane helix</keyword>
<proteinExistence type="predicted"/>
<comment type="caution">
    <text evidence="3">The sequence shown here is derived from an EMBL/GenBank/DDBJ whole genome shotgun (WGS) entry which is preliminary data.</text>
</comment>
<feature type="region of interest" description="Disordered" evidence="1">
    <location>
        <begin position="62"/>
        <end position="120"/>
    </location>
</feature>
<keyword evidence="4" id="KW-1185">Reference proteome</keyword>
<name>A0ABV8JFB2_9BACL</name>
<feature type="compositionally biased region" description="Basic and acidic residues" evidence="1">
    <location>
        <begin position="89"/>
        <end position="101"/>
    </location>
</feature>
<protein>
    <submittedName>
        <fullName evidence="3">DUF4244 domain-containing protein</fullName>
    </submittedName>
</protein>
<dbReference type="InterPro" id="IPR025338">
    <property type="entry name" value="DUF4244"/>
</dbReference>
<evidence type="ECO:0000256" key="2">
    <source>
        <dbReference type="SAM" id="Phobius"/>
    </source>
</evidence>
<sequence>MNRWKDWLESFARVTRSRKGASTVEYVIILAAAALIGGFLYTAVTSDQTESTIQQKIDDAIEGNVGGGQENGAGSSLSEKEPNNNGNRPHADEKPSKEKKPTKTNAKSHQSSSKADDDSGGAYDYLASGEMVDDAGYVAKETLDFLFLDDLSGCINGKDTDGNKVSGFDRGISCVSAVPIPAAKLAKGVKYGGKALDYTKKLDNSLSKTQAGKRLKKSKGKVDEVAERGKKKFKCACDDKVDKVKKSNSVDNILEGATPGRATKGKAKQYEKAGGFDQARKDFNSLGVTNVKEIPGGYVGKLPDGRTVNVRNKSSDGRPTLEIYEGKKSTKIRYK</sequence>
<keyword evidence="2" id="KW-0472">Membrane</keyword>
<dbReference type="Proteomes" id="UP001595843">
    <property type="component" value="Unassembled WGS sequence"/>
</dbReference>
<evidence type="ECO:0000256" key="1">
    <source>
        <dbReference type="SAM" id="MobiDB-lite"/>
    </source>
</evidence>
<organism evidence="3 4">
    <name type="scientific">Salinithrix halophila</name>
    <dbReference type="NCBI Taxonomy" id="1485204"/>
    <lineage>
        <taxon>Bacteria</taxon>
        <taxon>Bacillati</taxon>
        <taxon>Bacillota</taxon>
        <taxon>Bacilli</taxon>
        <taxon>Bacillales</taxon>
        <taxon>Thermoactinomycetaceae</taxon>
        <taxon>Salinithrix</taxon>
    </lineage>
</organism>
<feature type="transmembrane region" description="Helical" evidence="2">
    <location>
        <begin position="21"/>
        <end position="44"/>
    </location>
</feature>
<evidence type="ECO:0000313" key="3">
    <source>
        <dbReference type="EMBL" id="MFC4075492.1"/>
    </source>
</evidence>
<feature type="region of interest" description="Disordered" evidence="1">
    <location>
        <begin position="309"/>
        <end position="335"/>
    </location>
</feature>
<gene>
    <name evidence="3" type="ORF">ACFOUO_01555</name>
</gene>
<dbReference type="EMBL" id="JBHSAP010000004">
    <property type="protein sequence ID" value="MFC4075492.1"/>
    <property type="molecule type" value="Genomic_DNA"/>
</dbReference>
<dbReference type="RefSeq" id="WP_380701457.1">
    <property type="nucleotide sequence ID" value="NZ_JBHSAP010000004.1"/>
</dbReference>
<reference evidence="4" key="1">
    <citation type="journal article" date="2019" name="Int. J. Syst. Evol. Microbiol.">
        <title>The Global Catalogue of Microorganisms (GCM) 10K type strain sequencing project: providing services to taxonomists for standard genome sequencing and annotation.</title>
        <authorList>
            <consortium name="The Broad Institute Genomics Platform"/>
            <consortium name="The Broad Institute Genome Sequencing Center for Infectious Disease"/>
            <person name="Wu L."/>
            <person name="Ma J."/>
        </authorList>
    </citation>
    <scope>NUCLEOTIDE SEQUENCE [LARGE SCALE GENOMIC DNA]</scope>
    <source>
        <strain evidence="4">IBRC-M 10813</strain>
    </source>
</reference>